<feature type="transmembrane region" description="Helical" evidence="1">
    <location>
        <begin position="15"/>
        <end position="34"/>
    </location>
</feature>
<reference evidence="2 3" key="1">
    <citation type="journal article" date="2014" name="ISME J.">
        <title>Candidatus Competibacter-lineage genomes retrieved from metagenomes reveal functional metabolic diversity.</title>
        <authorList>
            <person name="McIlroy S.J."/>
            <person name="Albertsen M."/>
            <person name="Andresen E.K."/>
            <person name="Saunders A.M."/>
            <person name="Kristiansen R."/>
            <person name="Stokholm-Bjerregaard M."/>
            <person name="Nielsen K.L."/>
            <person name="Nielsen P.H."/>
        </authorList>
    </citation>
    <scope>NUCLEOTIDE SEQUENCE [LARGE SCALE GENOMIC DNA]</scope>
    <source>
        <strain evidence="2 3">Run_B_J11</strain>
    </source>
</reference>
<keyword evidence="3" id="KW-1185">Reference proteome</keyword>
<keyword evidence="1" id="KW-0812">Transmembrane</keyword>
<name>A0A7U7GG99_9GAMM</name>
<protein>
    <submittedName>
        <fullName evidence="2">Uncharacterized protein</fullName>
    </submittedName>
</protein>
<proteinExistence type="predicted"/>
<gene>
    <name evidence="2" type="ORF">BN874_940001</name>
</gene>
<keyword evidence="1" id="KW-0472">Membrane</keyword>
<dbReference type="EMBL" id="CBTK010000314">
    <property type="protein sequence ID" value="CDH47757.1"/>
    <property type="molecule type" value="Genomic_DNA"/>
</dbReference>
<evidence type="ECO:0000256" key="1">
    <source>
        <dbReference type="SAM" id="Phobius"/>
    </source>
</evidence>
<organism evidence="2 3">
    <name type="scientific">Candidatus Contendobacter odensis Run_B_J11</name>
    <dbReference type="NCBI Taxonomy" id="1400861"/>
    <lineage>
        <taxon>Bacteria</taxon>
        <taxon>Pseudomonadati</taxon>
        <taxon>Pseudomonadota</taxon>
        <taxon>Gammaproteobacteria</taxon>
        <taxon>Candidatus Competibacteraceae</taxon>
        <taxon>Candidatus Contendibacter</taxon>
    </lineage>
</organism>
<dbReference type="AlphaFoldDB" id="A0A7U7GG99"/>
<dbReference type="Proteomes" id="UP000019184">
    <property type="component" value="Unassembled WGS sequence"/>
</dbReference>
<accession>A0A7U7GG99</accession>
<evidence type="ECO:0000313" key="2">
    <source>
        <dbReference type="EMBL" id="CDH47757.1"/>
    </source>
</evidence>
<comment type="caution">
    <text evidence="2">The sequence shown here is derived from an EMBL/GenBank/DDBJ whole genome shotgun (WGS) entry which is preliminary data.</text>
</comment>
<evidence type="ECO:0000313" key="3">
    <source>
        <dbReference type="Proteomes" id="UP000019184"/>
    </source>
</evidence>
<sequence length="43" mass="4415">MGVSVLTATLLLEPAGWLLGILGGAWIGASVYLATRPAYCPIV</sequence>
<keyword evidence="1" id="KW-1133">Transmembrane helix</keyword>